<evidence type="ECO:0000313" key="10">
    <source>
        <dbReference type="EMBL" id="TCT00716.1"/>
    </source>
</evidence>
<feature type="repeat" description="TPR" evidence="8">
    <location>
        <begin position="107"/>
        <end position="140"/>
    </location>
</feature>
<dbReference type="Gene3D" id="1.25.40.10">
    <property type="entry name" value="Tetratricopeptide repeat domain"/>
    <property type="match status" value="2"/>
</dbReference>
<evidence type="ECO:0000256" key="5">
    <source>
        <dbReference type="ARBA" id="ARBA00022679"/>
    </source>
</evidence>
<accession>A0A4R3LM70</accession>
<feature type="domain" description="O-GlcNAc transferase C-terminal" evidence="9">
    <location>
        <begin position="491"/>
        <end position="674"/>
    </location>
</feature>
<dbReference type="GO" id="GO:0097363">
    <property type="term" value="F:protein O-acetylglucosaminyltransferase activity"/>
    <property type="evidence" value="ECO:0007669"/>
    <property type="project" value="UniProtKB-EC"/>
</dbReference>
<evidence type="ECO:0000256" key="6">
    <source>
        <dbReference type="ARBA" id="ARBA00022737"/>
    </source>
</evidence>
<protein>
    <recommendedName>
        <fullName evidence="3">protein O-GlcNAc transferase</fullName>
        <ecNumber evidence="3">2.4.1.255</ecNumber>
    </recommendedName>
</protein>
<keyword evidence="6" id="KW-0677">Repeat</keyword>
<dbReference type="SUPFAM" id="SSF53756">
    <property type="entry name" value="UDP-Glycosyltransferase/glycogen phosphorylase"/>
    <property type="match status" value="1"/>
</dbReference>
<evidence type="ECO:0000256" key="1">
    <source>
        <dbReference type="ARBA" id="ARBA00004922"/>
    </source>
</evidence>
<sequence length="688" mass="74530">MSMLPDAALEHALRLLETGQVDAARRALSALAQGHPEVAEPWRLLGVLALQQGDVGAAEAMLVRAHQCEPASTSVLCNLGALARRRDDDATAERHYREALRHDPACVPALNNLAGLLFDQQRFQEAEQQYRRALQVAPGYVPARGNLAACLLAMDRGRDALVEAERAVREGAGYAPAWLALAQVQHALGAFRIAAAAFARSLGLEPGNPDALYGLAQCADELGEWARAIQLCEQVLAIEPSHAAAASLAQYLRRHLCRHAELANGSRRLADLLAQEAPGIAPFAFLSETATAAQQRQVATLAAREVTQRLVGRGSHTPSAARTRGHRDALRVGFVSSGFGQHPTALLIVELIEKLRGSRIETVGYATTPDDQGALRQRLREGFALWRDLAGDSYSTMARRVREDGPDILIDLRGWGGGSVAELFAQRPAPVQVNWLAYPGTSGAPWIDHLVADPFVIPDAARGHFSENVVWLPRCFQPSDSTRVVGTPPPRAELGLPDDGVVFACFNNAYKYSPESMSRFWRILEAVPGSVLWLLAGRQPETMDNLRRMTAARGIDPQRLVFLPKQPHDVYLACYRHADLFLDTTPYNAHTTASDALWAGCPVLTLPGGTFASRVAGSLNHHLGLADMNADSDDGFVARAQEIADSGESRQALRERLARARQESGLFDMEGFACDFAALLEGLANGPA</sequence>
<comment type="caution">
    <text evidence="10">The sequence shown here is derived from an EMBL/GenBank/DDBJ whole genome shotgun (WGS) entry which is preliminary data.</text>
</comment>
<dbReference type="EMBL" id="SMAF01000002">
    <property type="protein sequence ID" value="TCT00716.1"/>
    <property type="molecule type" value="Genomic_DNA"/>
</dbReference>
<dbReference type="PANTHER" id="PTHR44998">
    <property type="match status" value="1"/>
</dbReference>
<dbReference type="Proteomes" id="UP000294599">
    <property type="component" value="Unassembled WGS sequence"/>
</dbReference>
<comment type="pathway">
    <text evidence="1">Protein modification; protein glycosylation.</text>
</comment>
<keyword evidence="11" id="KW-1185">Reference proteome</keyword>
<dbReference type="SUPFAM" id="SSF48452">
    <property type="entry name" value="TPR-like"/>
    <property type="match status" value="1"/>
</dbReference>
<dbReference type="Pfam" id="PF13432">
    <property type="entry name" value="TPR_16"/>
    <property type="match status" value="1"/>
</dbReference>
<dbReference type="InterPro" id="IPR011990">
    <property type="entry name" value="TPR-like_helical_dom_sf"/>
</dbReference>
<evidence type="ECO:0000256" key="3">
    <source>
        <dbReference type="ARBA" id="ARBA00011970"/>
    </source>
</evidence>
<evidence type="ECO:0000256" key="7">
    <source>
        <dbReference type="ARBA" id="ARBA00022803"/>
    </source>
</evidence>
<dbReference type="Gene3D" id="3.40.50.11380">
    <property type="match status" value="1"/>
</dbReference>
<name>A0A4R3LM70_9GAMM</name>
<dbReference type="OrthoDB" id="255821at2"/>
<dbReference type="EC" id="2.4.1.255" evidence="3"/>
<dbReference type="PANTHER" id="PTHR44998:SF1">
    <property type="entry name" value="UDP-N-ACETYLGLUCOSAMINE--PEPTIDE N-ACETYLGLUCOSAMINYLTRANSFERASE 110 KDA SUBUNIT"/>
    <property type="match status" value="1"/>
</dbReference>
<keyword evidence="5 10" id="KW-0808">Transferase</keyword>
<dbReference type="InterPro" id="IPR029489">
    <property type="entry name" value="OGT/SEC/SPY_C"/>
</dbReference>
<gene>
    <name evidence="10" type="ORF">EDC25_10281</name>
</gene>
<evidence type="ECO:0000256" key="2">
    <source>
        <dbReference type="ARBA" id="ARBA00005386"/>
    </source>
</evidence>
<keyword evidence="4" id="KW-0328">Glycosyltransferase</keyword>
<evidence type="ECO:0000259" key="9">
    <source>
        <dbReference type="Pfam" id="PF13844"/>
    </source>
</evidence>
<reference evidence="10 11" key="1">
    <citation type="submission" date="2019-03" db="EMBL/GenBank/DDBJ databases">
        <title>Genomic Encyclopedia of Type Strains, Phase IV (KMG-IV): sequencing the most valuable type-strain genomes for metagenomic binning, comparative biology and taxonomic classification.</title>
        <authorList>
            <person name="Goeker M."/>
        </authorList>
    </citation>
    <scope>NUCLEOTIDE SEQUENCE [LARGE SCALE GENOMIC DNA]</scope>
    <source>
        <strain evidence="10 11">DSM 21944</strain>
    </source>
</reference>
<dbReference type="SMART" id="SM00028">
    <property type="entry name" value="TPR"/>
    <property type="match status" value="6"/>
</dbReference>
<dbReference type="Gene3D" id="3.40.50.2000">
    <property type="entry name" value="Glycogen Phosphorylase B"/>
    <property type="match status" value="1"/>
</dbReference>
<dbReference type="Pfam" id="PF14559">
    <property type="entry name" value="TPR_19"/>
    <property type="match status" value="2"/>
</dbReference>
<dbReference type="Pfam" id="PF13844">
    <property type="entry name" value="Glyco_transf_41"/>
    <property type="match status" value="2"/>
</dbReference>
<organism evidence="10 11">
    <name type="scientific">Pseudofulvimonas gallinarii</name>
    <dbReference type="NCBI Taxonomy" id="634155"/>
    <lineage>
        <taxon>Bacteria</taxon>
        <taxon>Pseudomonadati</taxon>
        <taxon>Pseudomonadota</taxon>
        <taxon>Gammaproteobacteria</taxon>
        <taxon>Lysobacterales</taxon>
        <taxon>Rhodanobacteraceae</taxon>
        <taxon>Pseudofulvimonas</taxon>
    </lineage>
</organism>
<keyword evidence="7 8" id="KW-0802">TPR repeat</keyword>
<feature type="repeat" description="TPR" evidence="8">
    <location>
        <begin position="175"/>
        <end position="208"/>
    </location>
</feature>
<dbReference type="AlphaFoldDB" id="A0A4R3LM70"/>
<feature type="repeat" description="TPR" evidence="8">
    <location>
        <begin position="209"/>
        <end position="242"/>
    </location>
</feature>
<dbReference type="PROSITE" id="PS50005">
    <property type="entry name" value="TPR"/>
    <property type="match status" value="3"/>
</dbReference>
<dbReference type="InterPro" id="IPR019734">
    <property type="entry name" value="TPR_rpt"/>
</dbReference>
<proteinExistence type="inferred from homology"/>
<evidence type="ECO:0000256" key="4">
    <source>
        <dbReference type="ARBA" id="ARBA00022676"/>
    </source>
</evidence>
<comment type="similarity">
    <text evidence="2">Belongs to the glycosyltransferase 41 family. O-GlcNAc transferase subfamily.</text>
</comment>
<feature type="domain" description="O-GlcNAc transferase C-terminal" evidence="9">
    <location>
        <begin position="326"/>
        <end position="480"/>
    </location>
</feature>
<evidence type="ECO:0000313" key="11">
    <source>
        <dbReference type="Proteomes" id="UP000294599"/>
    </source>
</evidence>
<evidence type="ECO:0000256" key="8">
    <source>
        <dbReference type="PROSITE-ProRule" id="PRU00339"/>
    </source>
</evidence>